<dbReference type="PROSITE" id="PS51215">
    <property type="entry name" value="AWS"/>
    <property type="match status" value="1"/>
</dbReference>
<feature type="compositionally biased region" description="Low complexity" evidence="18">
    <location>
        <begin position="59"/>
        <end position="75"/>
    </location>
</feature>
<keyword evidence="11" id="KW-0862">Zinc</keyword>
<dbReference type="InterPro" id="IPR001214">
    <property type="entry name" value="SET_dom"/>
</dbReference>
<keyword evidence="3" id="KW-0158">Chromosome</keyword>
<dbReference type="InterPro" id="IPR001965">
    <property type="entry name" value="Znf_PHD"/>
</dbReference>
<feature type="region of interest" description="Disordered" evidence="18">
    <location>
        <begin position="1"/>
        <end position="32"/>
    </location>
</feature>
<dbReference type="GO" id="GO:0009792">
    <property type="term" value="P:embryo development ending in birth or egg hatching"/>
    <property type="evidence" value="ECO:0007669"/>
    <property type="project" value="UniProtKB-ARBA"/>
</dbReference>
<dbReference type="InterPro" id="IPR006560">
    <property type="entry name" value="AWS_dom"/>
</dbReference>
<dbReference type="EMBL" id="JAJJHW010002585">
    <property type="protein sequence ID" value="KAH8371333.1"/>
    <property type="molecule type" value="Genomic_DNA"/>
</dbReference>
<feature type="region of interest" description="Disordered" evidence="18">
    <location>
        <begin position="536"/>
        <end position="573"/>
    </location>
</feature>
<evidence type="ECO:0000259" key="22">
    <source>
        <dbReference type="PROSITE" id="PS51215"/>
    </source>
</evidence>
<dbReference type="InterPro" id="IPR019786">
    <property type="entry name" value="Zinc_finger_PHD-type_CS"/>
</dbReference>
<evidence type="ECO:0000313" key="23">
    <source>
        <dbReference type="EMBL" id="KAH8371333.1"/>
    </source>
</evidence>
<dbReference type="SUPFAM" id="SSF57903">
    <property type="entry name" value="FYVE/PHD zinc finger"/>
    <property type="match status" value="1"/>
</dbReference>
<evidence type="ECO:0000256" key="17">
    <source>
        <dbReference type="ARBA" id="ARBA00023242"/>
    </source>
</evidence>
<keyword evidence="13" id="KW-0805">Transcription regulation</keyword>
<dbReference type="Proteomes" id="UP001200034">
    <property type="component" value="Unassembled WGS sequence"/>
</dbReference>
<dbReference type="SUPFAM" id="SSF82199">
    <property type="entry name" value="SET domain"/>
    <property type="match status" value="1"/>
</dbReference>
<dbReference type="Gene3D" id="3.30.40.10">
    <property type="entry name" value="Zinc/RING finger domain, C3HC4 (zinc finger)"/>
    <property type="match status" value="1"/>
</dbReference>
<keyword evidence="9" id="KW-0677">Repeat</keyword>
<dbReference type="PROSITE" id="PS50868">
    <property type="entry name" value="POST_SET"/>
    <property type="match status" value="1"/>
</dbReference>
<feature type="compositionally biased region" description="Basic residues" evidence="18">
    <location>
        <begin position="1684"/>
        <end position="1696"/>
    </location>
</feature>
<dbReference type="GO" id="GO:0003006">
    <property type="term" value="P:developmental process involved in reproduction"/>
    <property type="evidence" value="ECO:0007669"/>
    <property type="project" value="UniProtKB-ARBA"/>
</dbReference>
<dbReference type="CDD" id="cd04717">
    <property type="entry name" value="BAH_polybromo"/>
    <property type="match status" value="1"/>
</dbReference>
<gene>
    <name evidence="23" type="ORF">KR093_006987</name>
</gene>
<evidence type="ECO:0000256" key="6">
    <source>
        <dbReference type="ARBA" id="ARBA00022679"/>
    </source>
</evidence>
<dbReference type="GO" id="GO:0010557">
    <property type="term" value="P:positive regulation of macromolecule biosynthetic process"/>
    <property type="evidence" value="ECO:0007669"/>
    <property type="project" value="UniProtKB-ARBA"/>
</dbReference>
<dbReference type="InterPro" id="IPR046341">
    <property type="entry name" value="SET_dom_sf"/>
</dbReference>
<dbReference type="GO" id="GO:0003682">
    <property type="term" value="F:chromatin binding"/>
    <property type="evidence" value="ECO:0007669"/>
    <property type="project" value="InterPro"/>
</dbReference>
<keyword evidence="17" id="KW-0539">Nucleus</keyword>
<evidence type="ECO:0000259" key="20">
    <source>
        <dbReference type="PROSITE" id="PS50868"/>
    </source>
</evidence>
<dbReference type="SMART" id="SM00570">
    <property type="entry name" value="AWS"/>
    <property type="match status" value="1"/>
</dbReference>
<dbReference type="SMART" id="SM00384">
    <property type="entry name" value="AT_hook"/>
    <property type="match status" value="3"/>
</dbReference>
<feature type="compositionally biased region" description="Basic residues" evidence="18">
    <location>
        <begin position="1181"/>
        <end position="1191"/>
    </location>
</feature>
<feature type="domain" description="Post-SET" evidence="20">
    <location>
        <begin position="1634"/>
        <end position="1650"/>
    </location>
</feature>
<keyword evidence="8" id="KW-0479">Metal-binding</keyword>
<feature type="compositionally biased region" description="Basic residues" evidence="18">
    <location>
        <begin position="549"/>
        <end position="558"/>
    </location>
</feature>
<feature type="region of interest" description="Disordered" evidence="18">
    <location>
        <begin position="1745"/>
        <end position="1772"/>
    </location>
</feature>
<feature type="compositionally biased region" description="Basic residues" evidence="18">
    <location>
        <begin position="341"/>
        <end position="350"/>
    </location>
</feature>
<feature type="compositionally biased region" description="Low complexity" evidence="18">
    <location>
        <begin position="1100"/>
        <end position="1116"/>
    </location>
</feature>
<evidence type="ECO:0000256" key="1">
    <source>
        <dbReference type="ARBA" id="ARBA00004123"/>
    </source>
</evidence>
<dbReference type="Pfam" id="PF01426">
    <property type="entry name" value="BAH"/>
    <property type="match status" value="1"/>
</dbReference>
<keyword evidence="10" id="KW-0863">Zinc-finger</keyword>
<keyword evidence="12" id="KW-0156">Chromatin regulator</keyword>
<feature type="compositionally biased region" description="Low complexity" evidence="18">
    <location>
        <begin position="2350"/>
        <end position="2365"/>
    </location>
</feature>
<keyword evidence="16" id="KW-0804">Transcription</keyword>
<dbReference type="Pfam" id="PF00856">
    <property type="entry name" value="SET"/>
    <property type="match status" value="1"/>
</dbReference>
<dbReference type="InterPro" id="IPR003616">
    <property type="entry name" value="Post-SET_dom"/>
</dbReference>
<comment type="subcellular location">
    <subcellularLocation>
        <location evidence="2">Chromosome</location>
    </subcellularLocation>
    <subcellularLocation>
        <location evidence="1">Nucleus</location>
    </subcellularLocation>
</comment>
<dbReference type="SMART" id="SM00317">
    <property type="entry name" value="SET"/>
    <property type="match status" value="1"/>
</dbReference>
<feature type="compositionally biased region" description="Polar residues" evidence="18">
    <location>
        <begin position="1168"/>
        <end position="1177"/>
    </location>
</feature>
<feature type="region of interest" description="Disordered" evidence="18">
    <location>
        <begin position="1162"/>
        <end position="1229"/>
    </location>
</feature>
<reference evidence="23" key="1">
    <citation type="journal article" date="2021" name="Mol. Ecol. Resour.">
        <title>Phylogenomic analyses of the genus Drosophila reveals genomic signals of climate adaptation.</title>
        <authorList>
            <person name="Li F."/>
            <person name="Rane R.V."/>
            <person name="Luria V."/>
            <person name="Xiong Z."/>
            <person name="Chen J."/>
            <person name="Li Z."/>
            <person name="Catullo R.A."/>
            <person name="Griffin P.C."/>
            <person name="Schiffer M."/>
            <person name="Pearce S."/>
            <person name="Lee S.F."/>
            <person name="McElroy K."/>
            <person name="Stocker A."/>
            <person name="Shirriffs J."/>
            <person name="Cockerell F."/>
            <person name="Coppin C."/>
            <person name="Sgro C.M."/>
            <person name="Karger A."/>
            <person name="Cain J.W."/>
            <person name="Weber J.A."/>
            <person name="Santpere G."/>
            <person name="Kirschner M.W."/>
            <person name="Hoffmann A.A."/>
            <person name="Oakeshott J.G."/>
            <person name="Zhang G."/>
        </authorList>
    </citation>
    <scope>NUCLEOTIDE SEQUENCE</scope>
    <source>
        <strain evidence="23">BGI-SZ-2011g</strain>
    </source>
</reference>
<evidence type="ECO:0000256" key="15">
    <source>
        <dbReference type="ARBA" id="ARBA00023159"/>
    </source>
</evidence>
<evidence type="ECO:0000256" key="9">
    <source>
        <dbReference type="ARBA" id="ARBA00022737"/>
    </source>
</evidence>
<dbReference type="GO" id="GO:0042800">
    <property type="term" value="F:histone H3K4 methyltransferase activity"/>
    <property type="evidence" value="ECO:0007669"/>
    <property type="project" value="TreeGrafter"/>
</dbReference>
<keyword evidence="7" id="KW-0949">S-adenosyl-L-methionine</keyword>
<feature type="region of interest" description="Disordered" evidence="18">
    <location>
        <begin position="59"/>
        <end position="80"/>
    </location>
</feature>
<organism evidence="23 24">
    <name type="scientific">Drosophila rubida</name>
    <dbReference type="NCBI Taxonomy" id="30044"/>
    <lineage>
        <taxon>Eukaryota</taxon>
        <taxon>Metazoa</taxon>
        <taxon>Ecdysozoa</taxon>
        <taxon>Arthropoda</taxon>
        <taxon>Hexapoda</taxon>
        <taxon>Insecta</taxon>
        <taxon>Pterygota</taxon>
        <taxon>Neoptera</taxon>
        <taxon>Endopterygota</taxon>
        <taxon>Diptera</taxon>
        <taxon>Brachycera</taxon>
        <taxon>Muscomorpha</taxon>
        <taxon>Ephydroidea</taxon>
        <taxon>Drosophilidae</taxon>
        <taxon>Drosophila</taxon>
    </lineage>
</organism>
<evidence type="ECO:0000256" key="4">
    <source>
        <dbReference type="ARBA" id="ARBA00022553"/>
    </source>
</evidence>
<dbReference type="FunFam" id="2.170.270.10:FF:000011">
    <property type="entry name" value="Histone-lysine N-methyltransferase"/>
    <property type="match status" value="1"/>
</dbReference>
<feature type="domain" description="BAH" evidence="21">
    <location>
        <begin position="2064"/>
        <end position="2184"/>
    </location>
</feature>
<evidence type="ECO:0000259" key="21">
    <source>
        <dbReference type="PROSITE" id="PS51038"/>
    </source>
</evidence>
<evidence type="ECO:0000256" key="10">
    <source>
        <dbReference type="ARBA" id="ARBA00022771"/>
    </source>
</evidence>
<sequence length="2365" mass="259686">MNSGQNEAAAAAKKEKVFETQQRTQESGSENEASISHHNFVYDINLWHLLRLQETDSITDQSSQSKSTKSATQFSVQRSDTDGLRMKISAIRNPPTSSLITVNKKPASAANREVAAVATDPTNTRKKLTKVRKMSDAQHEASGCSTEAKDKHKPKDDTVLSTQQIVNTTKKMKVKRKKFATKSNNLNNNNINNNNNNGKSKRPSAAAFSSDSEDDLPLKMHMQRAPRLLLTAIAAGVQTQADNIGISSSDNEYLPNLVKAAIKCVESDTEDTSSVAAAAAAKTKQQLPQYQSTLLQDFMEKTQMLNHTGSNAASLTQPTPQPVAGDSSRSYVPQLQPQQPQRKRRGRPKKLQPTVAAAAVAAAVAVAVPTINESADSGVISTTPSPKMQQAALSDNPKPKIDMAYLDKRMYATERVLYPPPRSKRRQSNKKANKEELQVDPLWRKIDVNKKFRLRSVSGYKSDGGGGGGGGSGATSNTICSKILAAKSGYVSDYGSVRHQRHNHNSGYKSDASCKSRYSSRSCASRRMSRAKSCGYRSDCKESSGKSSKSLRRRRRASMLKSTHEQTASALSDDHDQDILQLAGLSLGQSSEESNEYISKPSLKCLPSTSASKKYGEINRFVTTGQYFSGATKAITGGIAGSSVATVNAENFMQGKMQLQRKHSISGDTIVPSRSACKIKSRRSSAASMCSSYVSSASRMRRRHRRKSFSHAKSLNIDSKLLTEIDIIASTFHARCRIQDDRLTASSGKEKLLAEANKLQATLTAPIAATLPLLNGSSSNSNGPSSAAAATKPVKRALKKRKLNEPLIDFAMLSASAGHSNSLSNTSSSNNGAKRRHKKSSSNSGGSNSSSPDDHKLPLKKRHYLVTTGADVSTAFASNGKLNAEAWAAAAAAAKSSANTKAQAQFNAKKLTPKKRHLLVSQEAAAPALAAASAAANASPLRIVVDNNSISGGKLLDISPSSLCSLKQHRRQGGKSKSSAAAAAVAGVAARELPQQLQSPAGSSSCPPPGIFEPSVELEIQIPIAKLNEAVITKSEVESPLLAALDIKEDANKKEQCQRVLETLLHKTGGNLLLKRKRKKINRTGFPTVRRKKRKVSSDQTAGQPQQQPAEQLQPARETRSSSNQTPALALDCERVPQAGEARETFVARSSNQRTPRLSVVALERLQRPQTPANPTANGRGRPRGRGRPKLQRPQPPPPPPEVQQPLVAELQPAKKRGRAPKQAEAVLPKLERKLESSIKLPAGVDPNTNFSCKIRLKRRKNMQQEEAIGKPAPPPPAQLLLEQPTPQTNDEQAAIEAEAAAKRSQQPVPANEHDALPVQESTAHQALDYASCSDTSEDKCSTTSQRKRSKLKKNYLLAGLFSNHYKQLPAAAGAAAVASPAAVKQASKKMPGSSLLPPPSYCERYFRRAVSDFELPYDIWWAYSHDKLPTRHVVPSWNYRKIRTNVYAESVRPNLAGFDHPNCNCKPQASGACLDNCLNRMVYTECAPSNCPAGDKCRNQKIQRHEVAPGVERFMTTDKGWGVRTKLPIAKGTYILEYVGEVVTEREFKQRMASIYLNDTHHYCLHLDGGLVIDGQRMGSDCRFVNHSCEPNCEMQKWSVNGLSRMVLFAKRAIEQGEELTYDYNFSLFNPSEGQPCRCNMPQCRGVIGGKSQRIKPLPVEAKAGAGGDGAAAGVKDATTRNGRQRKHKAKKHAQRQQQAAKEAEVVARVQQLSEKEKKLVKQCSIFLVRNFEKIRRCKAKKAAAKAQRGSPTVAGEADVPGRRPSTPSSTSLLAAQISALCTPRNMKTRGLTQAVQDPELEKMAKMAVVLRDICTALESVKMFELLTTVTSNKKKKQLKASRLDFKAIQAQVEQGHYKTPLEYDEQMQQLFVEVRQLHGEDEIKTKALETLMASYEQQKANNYAQLLEILGKPELLQGFKSPPEQPVIVEETQPSNELQKPETAVAVPVPQLDATQLPIVAGDEEDVIRCICGLYKDEGLMIQCAKCMVWQHTECTKADIDAENYQCERCEPREVDREIPLDDFTEEGHRYYLSLMRGDLQVRQGDAVYVLRDIPIKDEAGKVLPSQKHTYETIGAIDYQECDIFRVEHLWKNEEGKRFIFGHHFLRPHETFHEPSRRFYPNEVVRVSLYEVVPIELVIGRCWVLDRTTFCKGRPMECVDEDHCFICELRVDKTARFFSKAKANHPACTKSYAFRKFPEKLKISKSYAVSGGESKSDIEFLLCLVLQPHDVDPSLLKTRKQKTDIDVATTRMKVGRQEQRACPTSAGSRKQRNAQAATAGASAETAVQVLTPTAPNGQVLKKKRSRLENVLNTMKLKCLDAQTAQEQPIDLSYLLSGRGARQRKTNCNSSNSNNNSNSATPCA</sequence>
<dbReference type="GO" id="GO:0005694">
    <property type="term" value="C:chromosome"/>
    <property type="evidence" value="ECO:0007669"/>
    <property type="project" value="UniProtKB-SubCell"/>
</dbReference>
<dbReference type="FunFam" id="2.30.30.490:FF:000039">
    <property type="entry name" value="Histone-lysine N-methyltransferase ash1"/>
    <property type="match status" value="1"/>
</dbReference>
<dbReference type="GO" id="GO:0032259">
    <property type="term" value="P:methylation"/>
    <property type="evidence" value="ECO:0007669"/>
    <property type="project" value="UniProtKB-KW"/>
</dbReference>
<dbReference type="InterPro" id="IPR017956">
    <property type="entry name" value="AT_hook_DNA-bd_motif"/>
</dbReference>
<dbReference type="InterPro" id="IPR043319">
    <property type="entry name" value="PHD_ASH1L"/>
</dbReference>
<dbReference type="PROSITE" id="PS50280">
    <property type="entry name" value="SET"/>
    <property type="match status" value="1"/>
</dbReference>
<dbReference type="PANTHER" id="PTHR46147:SF3">
    <property type="entry name" value="HISTONE-LYSINE N-METHYLTRANSFERASE ASH1"/>
    <property type="match status" value="1"/>
</dbReference>
<evidence type="ECO:0000256" key="14">
    <source>
        <dbReference type="ARBA" id="ARBA00023117"/>
    </source>
</evidence>
<name>A0AAD4PLL7_9MUSC</name>
<dbReference type="GO" id="GO:0008270">
    <property type="term" value="F:zinc ion binding"/>
    <property type="evidence" value="ECO:0007669"/>
    <property type="project" value="UniProtKB-KW"/>
</dbReference>
<dbReference type="Gene3D" id="2.30.30.490">
    <property type="match status" value="1"/>
</dbReference>
<evidence type="ECO:0000256" key="11">
    <source>
        <dbReference type="ARBA" id="ARBA00022833"/>
    </source>
</evidence>
<feature type="region of interest" description="Disordered" evidence="18">
    <location>
        <begin position="310"/>
        <end position="353"/>
    </location>
</feature>
<evidence type="ECO:0000256" key="8">
    <source>
        <dbReference type="ARBA" id="ARBA00022723"/>
    </source>
</evidence>
<feature type="compositionally biased region" description="Basic and acidic residues" evidence="18">
    <location>
        <begin position="147"/>
        <end position="158"/>
    </location>
</feature>
<keyword evidence="14" id="KW-0103">Bromodomain</keyword>
<evidence type="ECO:0008006" key="25">
    <source>
        <dbReference type="Google" id="ProtNLM"/>
    </source>
</evidence>
<feature type="compositionally biased region" description="Low complexity" evidence="18">
    <location>
        <begin position="820"/>
        <end position="831"/>
    </location>
</feature>
<feature type="region of interest" description="Disordered" evidence="18">
    <location>
        <begin position="1077"/>
        <end position="1130"/>
    </location>
</feature>
<feature type="compositionally biased region" description="Pro residues" evidence="18">
    <location>
        <begin position="1194"/>
        <end position="1203"/>
    </location>
</feature>
<feature type="region of interest" description="Disordered" evidence="18">
    <location>
        <begin position="819"/>
        <end position="858"/>
    </location>
</feature>
<evidence type="ECO:0000256" key="3">
    <source>
        <dbReference type="ARBA" id="ARBA00022454"/>
    </source>
</evidence>
<dbReference type="GO" id="GO:0006355">
    <property type="term" value="P:regulation of DNA-templated transcription"/>
    <property type="evidence" value="ECO:0007669"/>
    <property type="project" value="UniProtKB-ARBA"/>
</dbReference>
<evidence type="ECO:0000256" key="7">
    <source>
        <dbReference type="ARBA" id="ARBA00022691"/>
    </source>
</evidence>
<dbReference type="Gene3D" id="2.170.270.10">
    <property type="entry name" value="SET domain"/>
    <property type="match status" value="1"/>
</dbReference>
<keyword evidence="15" id="KW-0010">Activator</keyword>
<dbReference type="PANTHER" id="PTHR46147">
    <property type="entry name" value="HISTONE-LYSINE N-METHYLTRANSFERASE ASH1"/>
    <property type="match status" value="1"/>
</dbReference>
<feature type="compositionally biased region" description="Low complexity" evidence="18">
    <location>
        <begin position="181"/>
        <end position="197"/>
    </location>
</feature>
<evidence type="ECO:0000256" key="5">
    <source>
        <dbReference type="ARBA" id="ARBA00022603"/>
    </source>
</evidence>
<evidence type="ECO:0000256" key="13">
    <source>
        <dbReference type="ARBA" id="ARBA00023015"/>
    </source>
</evidence>
<dbReference type="PROSITE" id="PS01359">
    <property type="entry name" value="ZF_PHD_1"/>
    <property type="match status" value="1"/>
</dbReference>
<dbReference type="GO" id="GO:0018991">
    <property type="term" value="P:egg-laying behavior"/>
    <property type="evidence" value="ECO:0007669"/>
    <property type="project" value="UniProtKB-ARBA"/>
</dbReference>
<feature type="region of interest" description="Disordered" evidence="18">
    <location>
        <begin position="2344"/>
        <end position="2365"/>
    </location>
</feature>
<feature type="compositionally biased region" description="Low complexity" evidence="18">
    <location>
        <begin position="841"/>
        <end position="851"/>
    </location>
</feature>
<dbReference type="InterPro" id="IPR001025">
    <property type="entry name" value="BAH_dom"/>
</dbReference>
<dbReference type="FunFam" id="3.30.40.10:FF:000113">
    <property type="entry name" value="Histone-lysine N-methyltransferase"/>
    <property type="match status" value="1"/>
</dbReference>
<dbReference type="GO" id="GO:0003677">
    <property type="term" value="F:DNA binding"/>
    <property type="evidence" value="ECO:0007669"/>
    <property type="project" value="InterPro"/>
</dbReference>
<dbReference type="SMART" id="SM00439">
    <property type="entry name" value="BAH"/>
    <property type="match status" value="1"/>
</dbReference>
<dbReference type="Pfam" id="PF17907">
    <property type="entry name" value="AWS"/>
    <property type="match status" value="1"/>
</dbReference>
<dbReference type="InterPro" id="IPR043151">
    <property type="entry name" value="BAH_sf"/>
</dbReference>
<dbReference type="GO" id="GO:0030154">
    <property type="term" value="P:cell differentiation"/>
    <property type="evidence" value="ECO:0007669"/>
    <property type="project" value="UniProtKB-ARBA"/>
</dbReference>
<dbReference type="InterPro" id="IPR013083">
    <property type="entry name" value="Znf_RING/FYVE/PHD"/>
</dbReference>
<dbReference type="SMART" id="SM00249">
    <property type="entry name" value="PHD"/>
    <property type="match status" value="1"/>
</dbReference>
<protein>
    <recommendedName>
        <fullName evidence="25">Histone-lysine N-methyltransferase ash1</fullName>
    </recommendedName>
</protein>
<evidence type="ECO:0000256" key="12">
    <source>
        <dbReference type="ARBA" id="ARBA00022853"/>
    </source>
</evidence>
<keyword evidence="5" id="KW-0489">Methyltransferase</keyword>
<evidence type="ECO:0000259" key="19">
    <source>
        <dbReference type="PROSITE" id="PS50280"/>
    </source>
</evidence>
<accession>A0AAD4PLL7</accession>
<evidence type="ECO:0000313" key="24">
    <source>
        <dbReference type="Proteomes" id="UP001200034"/>
    </source>
</evidence>
<feature type="region of interest" description="Disordered" evidence="18">
    <location>
        <begin position="2260"/>
        <end position="2281"/>
    </location>
</feature>
<feature type="region of interest" description="Disordered" evidence="18">
    <location>
        <begin position="127"/>
        <end position="215"/>
    </location>
</feature>
<feature type="compositionally biased region" description="Polar residues" evidence="18">
    <location>
        <begin position="19"/>
        <end position="32"/>
    </location>
</feature>
<keyword evidence="4" id="KW-0597">Phosphoprotein</keyword>
<feature type="region of interest" description="Disordered" evidence="18">
    <location>
        <begin position="1663"/>
        <end position="1699"/>
    </location>
</feature>
<evidence type="ECO:0000256" key="2">
    <source>
        <dbReference type="ARBA" id="ARBA00004286"/>
    </source>
</evidence>
<evidence type="ECO:0000256" key="18">
    <source>
        <dbReference type="SAM" id="MobiDB-lite"/>
    </source>
</evidence>
<dbReference type="GO" id="GO:0005654">
    <property type="term" value="C:nucleoplasm"/>
    <property type="evidence" value="ECO:0007669"/>
    <property type="project" value="TreeGrafter"/>
</dbReference>
<dbReference type="PROSITE" id="PS51038">
    <property type="entry name" value="BAH"/>
    <property type="match status" value="1"/>
</dbReference>
<feature type="compositionally biased region" description="Basic residues" evidence="18">
    <location>
        <begin position="170"/>
        <end position="180"/>
    </location>
</feature>
<feature type="domain" description="AWS" evidence="22">
    <location>
        <begin position="1459"/>
        <end position="1507"/>
    </location>
</feature>
<dbReference type="CDD" id="cd19174">
    <property type="entry name" value="SET_ASH1L"/>
    <property type="match status" value="1"/>
</dbReference>
<comment type="caution">
    <text evidence="23">The sequence shown here is derived from an EMBL/GenBank/DDBJ whole genome shotgun (WGS) entry which is preliminary data.</text>
</comment>
<keyword evidence="24" id="KW-1185">Reference proteome</keyword>
<proteinExistence type="predicted"/>
<evidence type="ECO:0000256" key="16">
    <source>
        <dbReference type="ARBA" id="ARBA00023163"/>
    </source>
</evidence>
<dbReference type="InterPro" id="IPR011011">
    <property type="entry name" value="Znf_FYVE_PHD"/>
</dbReference>
<feature type="domain" description="SET" evidence="19">
    <location>
        <begin position="1510"/>
        <end position="1626"/>
    </location>
</feature>
<dbReference type="CDD" id="cd15548">
    <property type="entry name" value="PHD_ASH1L"/>
    <property type="match status" value="1"/>
</dbReference>
<keyword evidence="6" id="KW-0808">Transferase</keyword>